<dbReference type="OrthoDB" id="248923at2759"/>
<keyword evidence="4 11" id="KW-0547">Nucleotide-binding</keyword>
<gene>
    <name evidence="15" type="ORF">B4U80_11147</name>
</gene>
<evidence type="ECO:0000256" key="6">
    <source>
        <dbReference type="ARBA" id="ARBA00022840"/>
    </source>
</evidence>
<dbReference type="SMART" id="SM00220">
    <property type="entry name" value="S_TKc"/>
    <property type="match status" value="1"/>
</dbReference>
<dbReference type="PROSITE" id="PS50011">
    <property type="entry name" value="PROTEIN_KINASE_DOM"/>
    <property type="match status" value="1"/>
</dbReference>
<evidence type="ECO:0000256" key="7">
    <source>
        <dbReference type="ARBA" id="ARBA00023193"/>
    </source>
</evidence>
<evidence type="ECO:0000256" key="12">
    <source>
        <dbReference type="RuleBase" id="RU000304"/>
    </source>
</evidence>
<evidence type="ECO:0000256" key="4">
    <source>
        <dbReference type="ARBA" id="ARBA00022741"/>
    </source>
</evidence>
<comment type="catalytic activity">
    <reaction evidence="9">
        <text>L-threonyl-[protein] + ATP = O-phospho-L-threonyl-[protein] + ADP + H(+)</text>
        <dbReference type="Rhea" id="RHEA:46608"/>
        <dbReference type="Rhea" id="RHEA-COMP:11060"/>
        <dbReference type="Rhea" id="RHEA-COMP:11605"/>
        <dbReference type="ChEBI" id="CHEBI:15378"/>
        <dbReference type="ChEBI" id="CHEBI:30013"/>
        <dbReference type="ChEBI" id="CHEBI:30616"/>
        <dbReference type="ChEBI" id="CHEBI:61977"/>
        <dbReference type="ChEBI" id="CHEBI:456216"/>
        <dbReference type="EC" id="2.7.11.1"/>
    </reaction>
    <physiologicalReaction direction="left-to-right" evidence="9">
        <dbReference type="Rhea" id="RHEA:46609"/>
    </physiologicalReaction>
</comment>
<dbReference type="PROSITE" id="PS00108">
    <property type="entry name" value="PROTEIN_KINASE_ST"/>
    <property type="match status" value="1"/>
</dbReference>
<dbReference type="PANTHER" id="PTHR11042:SF160">
    <property type="entry name" value="EUKARYOTIC TRANSLATION INITIATION FACTOR 2-ALPHA KINASE 1"/>
    <property type="match status" value="1"/>
</dbReference>
<evidence type="ECO:0000256" key="2">
    <source>
        <dbReference type="ARBA" id="ARBA00022527"/>
    </source>
</evidence>
<accession>A0A443RZZ0</accession>
<keyword evidence="3" id="KW-0808">Transferase</keyword>
<evidence type="ECO:0000256" key="11">
    <source>
        <dbReference type="PROSITE-ProRule" id="PRU10141"/>
    </source>
</evidence>
<keyword evidence="13" id="KW-0472">Membrane</keyword>
<dbReference type="SUPFAM" id="SSF56112">
    <property type="entry name" value="Protein kinase-like (PK-like)"/>
    <property type="match status" value="1"/>
</dbReference>
<dbReference type="GO" id="GO:0004694">
    <property type="term" value="F:eukaryotic translation initiation factor 2alpha kinase activity"/>
    <property type="evidence" value="ECO:0007669"/>
    <property type="project" value="TreeGrafter"/>
</dbReference>
<feature type="transmembrane region" description="Helical" evidence="13">
    <location>
        <begin position="330"/>
        <end position="350"/>
    </location>
</feature>
<dbReference type="InterPro" id="IPR017441">
    <property type="entry name" value="Protein_kinase_ATP_BS"/>
</dbReference>
<comment type="catalytic activity">
    <reaction evidence="10">
        <text>L-seryl-[protein] + ATP = O-phospho-L-seryl-[protein] + ADP + H(+)</text>
        <dbReference type="Rhea" id="RHEA:17989"/>
        <dbReference type="Rhea" id="RHEA-COMP:9863"/>
        <dbReference type="Rhea" id="RHEA-COMP:11604"/>
        <dbReference type="ChEBI" id="CHEBI:15378"/>
        <dbReference type="ChEBI" id="CHEBI:29999"/>
        <dbReference type="ChEBI" id="CHEBI:30616"/>
        <dbReference type="ChEBI" id="CHEBI:83421"/>
        <dbReference type="ChEBI" id="CHEBI:456216"/>
        <dbReference type="EC" id="2.7.11.1"/>
    </reaction>
    <physiologicalReaction direction="left-to-right" evidence="10">
        <dbReference type="Rhea" id="RHEA:17990"/>
    </physiologicalReaction>
</comment>
<dbReference type="EMBL" id="NCKV01015167">
    <property type="protein sequence ID" value="RWS20847.1"/>
    <property type="molecule type" value="Genomic_DNA"/>
</dbReference>
<evidence type="ECO:0000256" key="1">
    <source>
        <dbReference type="ARBA" id="ARBA00012513"/>
    </source>
</evidence>
<dbReference type="InterPro" id="IPR000719">
    <property type="entry name" value="Prot_kinase_dom"/>
</dbReference>
<dbReference type="STRING" id="299467.A0A443RZZ0"/>
<keyword evidence="5" id="KW-0418">Kinase</keyword>
<dbReference type="GO" id="GO:0005524">
    <property type="term" value="F:ATP binding"/>
    <property type="evidence" value="ECO:0007669"/>
    <property type="project" value="UniProtKB-UniRule"/>
</dbReference>
<comment type="caution">
    <text evidence="15">The sequence shown here is derived from an EMBL/GenBank/DDBJ whole genome shotgun (WGS) entry which is preliminary data.</text>
</comment>
<feature type="domain" description="Protein kinase" evidence="14">
    <location>
        <begin position="12"/>
        <end position="312"/>
    </location>
</feature>
<dbReference type="PROSITE" id="PS00107">
    <property type="entry name" value="PROTEIN_KINASE_ATP"/>
    <property type="match status" value="1"/>
</dbReference>
<dbReference type="InterPro" id="IPR008271">
    <property type="entry name" value="Ser/Thr_kinase_AS"/>
</dbReference>
<sequence>MAFQTNVTLDDFELVQKLGEGNFGEVYKAKENNREEHFALKKVISEPGVPIKTLMEEMNILKNLDHKNIIKFFDAGIDGNSIANTKGECFGEGSQIRIGNKKFRPAYLWFRMELCKRSLKDAIEKKETQNLKFRITTVKQIVEALKYLRLKNVAHRDIKPDNILLDVNNVVKLCDFGLARQMLKPIIGSVTTKGDYTYGNGTLWFVAPEILNAGDADKKIPTEWLEKADVYSTGKTWLLMCTTYSIDKRDIEAIVENYHNGKISDMARGYMVGAEQIMLACMLNKVRTKRISVDTLYNEVVENNLSQCQAMFDKYQQRSRNDTDTSFEDFLVGGWLIAMGGAIALALAALRN</sequence>
<evidence type="ECO:0000256" key="5">
    <source>
        <dbReference type="ARBA" id="ARBA00022777"/>
    </source>
</evidence>
<dbReference type="VEuPathDB" id="VectorBase:LDEU011193"/>
<comment type="similarity">
    <text evidence="8">Belongs to the protein kinase superfamily. Ser/Thr protein kinase family. GCN2 subfamily.</text>
</comment>
<dbReference type="CDD" id="cd00180">
    <property type="entry name" value="PKc"/>
    <property type="match status" value="1"/>
</dbReference>
<evidence type="ECO:0000256" key="13">
    <source>
        <dbReference type="SAM" id="Phobius"/>
    </source>
</evidence>
<keyword evidence="13" id="KW-1133">Transmembrane helix</keyword>
<proteinExistence type="inferred from homology"/>
<dbReference type="PANTHER" id="PTHR11042">
    <property type="entry name" value="EUKARYOTIC TRANSLATION INITIATION FACTOR 2-ALPHA KINASE EIF2-ALPHA KINASE -RELATED"/>
    <property type="match status" value="1"/>
</dbReference>
<evidence type="ECO:0000259" key="14">
    <source>
        <dbReference type="PROSITE" id="PS50011"/>
    </source>
</evidence>
<feature type="binding site" evidence="11">
    <location>
        <position position="41"/>
    </location>
    <ligand>
        <name>ATP</name>
        <dbReference type="ChEBI" id="CHEBI:30616"/>
    </ligand>
</feature>
<dbReference type="Proteomes" id="UP000288716">
    <property type="component" value="Unassembled WGS sequence"/>
</dbReference>
<keyword evidence="7" id="KW-0652">Protein synthesis inhibitor</keyword>
<evidence type="ECO:0000256" key="3">
    <source>
        <dbReference type="ARBA" id="ARBA00022679"/>
    </source>
</evidence>
<dbReference type="Pfam" id="PF00069">
    <property type="entry name" value="Pkinase"/>
    <property type="match status" value="1"/>
</dbReference>
<reference evidence="15 16" key="1">
    <citation type="journal article" date="2018" name="Gigascience">
        <title>Genomes of trombidid mites reveal novel predicted allergens and laterally-transferred genes associated with secondary metabolism.</title>
        <authorList>
            <person name="Dong X."/>
            <person name="Chaisiri K."/>
            <person name="Xia D."/>
            <person name="Armstrong S.D."/>
            <person name="Fang Y."/>
            <person name="Donnelly M.J."/>
            <person name="Kadowaki T."/>
            <person name="McGarry J.W."/>
            <person name="Darby A.C."/>
            <person name="Makepeace B.L."/>
        </authorList>
    </citation>
    <scope>NUCLEOTIDE SEQUENCE [LARGE SCALE GENOMIC DNA]</scope>
    <source>
        <strain evidence="15">UoL-UT</strain>
    </source>
</reference>
<dbReference type="GO" id="GO:0005737">
    <property type="term" value="C:cytoplasm"/>
    <property type="evidence" value="ECO:0007669"/>
    <property type="project" value="TreeGrafter"/>
</dbReference>
<dbReference type="GO" id="GO:0005634">
    <property type="term" value="C:nucleus"/>
    <property type="evidence" value="ECO:0007669"/>
    <property type="project" value="TreeGrafter"/>
</dbReference>
<dbReference type="GO" id="GO:0017148">
    <property type="term" value="P:negative regulation of translation"/>
    <property type="evidence" value="ECO:0007669"/>
    <property type="project" value="UniProtKB-KW"/>
</dbReference>
<keyword evidence="2 12" id="KW-0723">Serine/threonine-protein kinase</keyword>
<organism evidence="15 16">
    <name type="scientific">Leptotrombidium deliense</name>
    <dbReference type="NCBI Taxonomy" id="299467"/>
    <lineage>
        <taxon>Eukaryota</taxon>
        <taxon>Metazoa</taxon>
        <taxon>Ecdysozoa</taxon>
        <taxon>Arthropoda</taxon>
        <taxon>Chelicerata</taxon>
        <taxon>Arachnida</taxon>
        <taxon>Acari</taxon>
        <taxon>Acariformes</taxon>
        <taxon>Trombidiformes</taxon>
        <taxon>Prostigmata</taxon>
        <taxon>Anystina</taxon>
        <taxon>Parasitengona</taxon>
        <taxon>Trombiculoidea</taxon>
        <taxon>Trombiculidae</taxon>
        <taxon>Leptotrombidium</taxon>
    </lineage>
</organism>
<dbReference type="Gene3D" id="1.10.510.10">
    <property type="entry name" value="Transferase(Phosphotransferase) domain 1"/>
    <property type="match status" value="1"/>
</dbReference>
<protein>
    <recommendedName>
        <fullName evidence="1">non-specific serine/threonine protein kinase</fullName>
        <ecNumber evidence="1">2.7.11.1</ecNumber>
    </recommendedName>
</protein>
<name>A0A443RZZ0_9ACAR</name>
<evidence type="ECO:0000256" key="10">
    <source>
        <dbReference type="ARBA" id="ARBA00048977"/>
    </source>
</evidence>
<dbReference type="EC" id="2.7.11.1" evidence="1"/>
<keyword evidence="13" id="KW-0812">Transmembrane</keyword>
<evidence type="ECO:0000256" key="9">
    <source>
        <dbReference type="ARBA" id="ARBA00048659"/>
    </source>
</evidence>
<dbReference type="InterPro" id="IPR050339">
    <property type="entry name" value="CC_SR_Kinase"/>
</dbReference>
<keyword evidence="16" id="KW-1185">Reference proteome</keyword>
<evidence type="ECO:0000313" key="16">
    <source>
        <dbReference type="Proteomes" id="UP000288716"/>
    </source>
</evidence>
<evidence type="ECO:0000256" key="8">
    <source>
        <dbReference type="ARBA" id="ARBA00037982"/>
    </source>
</evidence>
<dbReference type="InterPro" id="IPR011009">
    <property type="entry name" value="Kinase-like_dom_sf"/>
</dbReference>
<dbReference type="AlphaFoldDB" id="A0A443RZZ0"/>
<keyword evidence="6 11" id="KW-0067">ATP-binding</keyword>
<evidence type="ECO:0000313" key="15">
    <source>
        <dbReference type="EMBL" id="RWS20847.1"/>
    </source>
</evidence>